<dbReference type="EMBL" id="PCDP01000068">
    <property type="protein sequence ID" value="PZM08602.1"/>
    <property type="molecule type" value="Genomic_DNA"/>
</dbReference>
<protein>
    <submittedName>
        <fullName evidence="1">Uncharacterized protein</fullName>
    </submittedName>
</protein>
<comment type="caution">
    <text evidence="1">The sequence shown here is derived from an EMBL/GenBank/DDBJ whole genome shotgun (WGS) entry which is preliminary data.</text>
</comment>
<sequence length="85" mass="10091">MTGMDRYRAEELPLYPEDIALCQRVFDAVRRECGFEREPETCEILARHVIDHYRRGVKDEVQLGRLAKSMMNHRRSDRQETNPKA</sequence>
<keyword evidence="2" id="KW-1185">Reference proteome</keyword>
<gene>
    <name evidence="1" type="ORF">CPY51_28390</name>
</gene>
<dbReference type="Proteomes" id="UP000248925">
    <property type="component" value="Unassembled WGS sequence"/>
</dbReference>
<reference evidence="1 2" key="1">
    <citation type="journal article" date="2018" name="Sci. Rep.">
        <title>Rhizobium tumorigenes sp. nov., a novel plant tumorigenic bacterium isolated from cane gall tumors on thornless blackberry.</title>
        <authorList>
            <person name="Kuzmanovi N."/>
            <person name="Smalla K."/>
            <person name="Gronow S."/>
            <person name="PuBawska J."/>
        </authorList>
    </citation>
    <scope>NUCLEOTIDE SEQUENCE [LARGE SCALE GENOMIC DNA]</scope>
    <source>
        <strain evidence="1 2">CCBAU 85046</strain>
    </source>
</reference>
<dbReference type="RefSeq" id="WP_111163582.1">
    <property type="nucleotide sequence ID" value="NZ_PCDP01000068.1"/>
</dbReference>
<evidence type="ECO:0000313" key="1">
    <source>
        <dbReference type="EMBL" id="PZM08602.1"/>
    </source>
</evidence>
<dbReference type="OrthoDB" id="8100807at2"/>
<dbReference type="AlphaFoldDB" id="A0A2W4C4U3"/>
<proteinExistence type="predicted"/>
<evidence type="ECO:0000313" key="2">
    <source>
        <dbReference type="Proteomes" id="UP000248925"/>
    </source>
</evidence>
<name>A0A2W4C4U3_9HYPH</name>
<organism evidence="1 2">
    <name type="scientific">Rhizobium tubonense</name>
    <dbReference type="NCBI Taxonomy" id="484088"/>
    <lineage>
        <taxon>Bacteria</taxon>
        <taxon>Pseudomonadati</taxon>
        <taxon>Pseudomonadota</taxon>
        <taxon>Alphaproteobacteria</taxon>
        <taxon>Hyphomicrobiales</taxon>
        <taxon>Rhizobiaceae</taxon>
        <taxon>Rhizobium/Agrobacterium group</taxon>
        <taxon>Rhizobium</taxon>
    </lineage>
</organism>
<accession>A0A2W4C4U3</accession>